<dbReference type="GO" id="GO:0005886">
    <property type="term" value="C:plasma membrane"/>
    <property type="evidence" value="ECO:0007669"/>
    <property type="project" value="TreeGrafter"/>
</dbReference>
<evidence type="ECO:0000313" key="2">
    <source>
        <dbReference type="EMBL" id="KIL97433.1"/>
    </source>
</evidence>
<dbReference type="PANTHER" id="PTHR34980">
    <property type="entry name" value="INNER MEMBRANE PROTEIN-RELATED-RELATED"/>
    <property type="match status" value="1"/>
</dbReference>
<dbReference type="OrthoDB" id="9812349at2"/>
<keyword evidence="1" id="KW-0812">Transmembrane</keyword>
<feature type="transmembrane region" description="Helical" evidence="1">
    <location>
        <begin position="50"/>
        <end position="69"/>
    </location>
</feature>
<keyword evidence="1" id="KW-1133">Transmembrane helix</keyword>
<evidence type="ECO:0000256" key="1">
    <source>
        <dbReference type="SAM" id="Phobius"/>
    </source>
</evidence>
<protein>
    <submittedName>
        <fullName evidence="2">Integral membrane protein</fullName>
    </submittedName>
</protein>
<accession>A0A0C2YQN5</accession>
<sequence>MDFVTAVKTCLGKYATFQGRAPRSEYWFFNLFYFIISLIASVIAGASDGALSVLPVVLMIGLFVPSLAVSVRRLHDVDKSGWWMLIFLVPVIGFILMLIWFCKRGTEGANRFGDDPLAGAA</sequence>
<name>A0A0C2YQN5_PARME</name>
<evidence type="ECO:0000313" key="3">
    <source>
        <dbReference type="Proteomes" id="UP000031971"/>
    </source>
</evidence>
<reference evidence="2 3" key="1">
    <citation type="submission" date="2015-01" db="EMBL/GenBank/DDBJ databases">
        <title>Genome Sequence of Magnetospirillum magnetotacticum Strain MS-1.</title>
        <authorList>
            <person name="Marinov G.K."/>
            <person name="Smalley M.D."/>
            <person name="DeSalvo G."/>
        </authorList>
    </citation>
    <scope>NUCLEOTIDE SEQUENCE [LARGE SCALE GENOMIC DNA]</scope>
    <source>
        <strain evidence="2 3">MS-1</strain>
    </source>
</reference>
<keyword evidence="1" id="KW-0472">Membrane</keyword>
<keyword evidence="3" id="KW-1185">Reference proteome</keyword>
<organism evidence="2 3">
    <name type="scientific">Paramagnetospirillum magnetotacticum MS-1</name>
    <dbReference type="NCBI Taxonomy" id="272627"/>
    <lineage>
        <taxon>Bacteria</taxon>
        <taxon>Pseudomonadati</taxon>
        <taxon>Pseudomonadota</taxon>
        <taxon>Alphaproteobacteria</taxon>
        <taxon>Rhodospirillales</taxon>
        <taxon>Magnetospirillaceae</taxon>
        <taxon>Paramagnetospirillum</taxon>
    </lineage>
</organism>
<dbReference type="Proteomes" id="UP000031971">
    <property type="component" value="Unassembled WGS sequence"/>
</dbReference>
<dbReference type="AlphaFoldDB" id="A0A0C2YQN5"/>
<dbReference type="EMBL" id="JXSL01000030">
    <property type="protein sequence ID" value="KIL97433.1"/>
    <property type="molecule type" value="Genomic_DNA"/>
</dbReference>
<dbReference type="RefSeq" id="WP_009869264.1">
    <property type="nucleotide sequence ID" value="NZ_JXSL01000030.1"/>
</dbReference>
<dbReference type="Pfam" id="PF05656">
    <property type="entry name" value="DUF805"/>
    <property type="match status" value="1"/>
</dbReference>
<gene>
    <name evidence="2" type="ORF">CCC_00494</name>
</gene>
<comment type="caution">
    <text evidence="2">The sequence shown here is derived from an EMBL/GenBank/DDBJ whole genome shotgun (WGS) entry which is preliminary data.</text>
</comment>
<dbReference type="InterPro" id="IPR008523">
    <property type="entry name" value="DUF805"/>
</dbReference>
<proteinExistence type="predicted"/>
<dbReference type="PANTHER" id="PTHR34980:SF2">
    <property type="entry name" value="INNER MEMBRANE PROTEIN YHAH-RELATED"/>
    <property type="match status" value="1"/>
</dbReference>
<feature type="transmembrane region" description="Helical" evidence="1">
    <location>
        <begin position="81"/>
        <end position="101"/>
    </location>
</feature>
<feature type="transmembrane region" description="Helical" evidence="1">
    <location>
        <begin position="26"/>
        <end position="44"/>
    </location>
</feature>
<dbReference type="STRING" id="272627.CCC_00494"/>